<keyword evidence="1" id="KW-0732">Signal</keyword>
<dbReference type="GO" id="GO:0017154">
    <property type="term" value="F:semaphorin receptor activity"/>
    <property type="evidence" value="ECO:0007669"/>
    <property type="project" value="InterPro"/>
</dbReference>
<dbReference type="RefSeq" id="WP_132025630.1">
    <property type="nucleotide sequence ID" value="NZ_CP068564.1"/>
</dbReference>
<comment type="caution">
    <text evidence="3">The sequence shown here is derived from an EMBL/GenBank/DDBJ whole genome shotgun (WGS) entry which is preliminary data.</text>
</comment>
<dbReference type="Gene3D" id="2.60.40.10">
    <property type="entry name" value="Immunoglobulins"/>
    <property type="match status" value="5"/>
</dbReference>
<evidence type="ECO:0000313" key="4">
    <source>
        <dbReference type="Proteomes" id="UP000294567"/>
    </source>
</evidence>
<dbReference type="SMART" id="SM00060">
    <property type="entry name" value="FN3"/>
    <property type="match status" value="1"/>
</dbReference>
<dbReference type="SUPFAM" id="SSF81296">
    <property type="entry name" value="E set domains"/>
    <property type="match status" value="3"/>
</dbReference>
<gene>
    <name evidence="3" type="ORF">EDD65_101261</name>
</gene>
<dbReference type="InterPro" id="IPR003961">
    <property type="entry name" value="FN3_dom"/>
</dbReference>
<dbReference type="CDD" id="cd00102">
    <property type="entry name" value="IPT"/>
    <property type="match status" value="2"/>
</dbReference>
<evidence type="ECO:0000259" key="2">
    <source>
        <dbReference type="PROSITE" id="PS50853"/>
    </source>
</evidence>
<keyword evidence="4" id="KW-1185">Reference proteome</keyword>
<sequence>MTKFKKILSVVLILLFITPLLAPVGVAFAQGENRIIYTYKSGIGNENQLESIFIRVNTRINTTGPKDVTIITEEGTPQIIGRITVEEGEVGREIPRNFWINNPKSNMRITSIIIGDFILDLSPAPKINKMEVYDIHMGEEVSFTGERLNQGTIEISGEEGPFYADNPNRFTTTVNGTTGYKTITLKMDDGNTTQSVIYPNAFKLLGNMPQLGEKLEIIPKMGAKESIAYIKADGNFTIKDGEAQHSVFFLTDPTDRYTANNMAEIVSATNKILKIKIPKGIEDSKYYDVIVTNKVTNPKGNIYEQITATKKVDGRFFVIGADKGPVLTRIDPSKGPDTGETVQITGKKFDEMDFIDGIENPSGLTVGKVSVTDKILDDILEGIIDTEIGDVDKKEDKVFHIEYDVKDAKYKSSPIISADRYIATYIGDRTTPHVVDEKPVYRFSENFDNITVKLPQTSVEKETEVNVVVVMQTEIKTYLGDFTIINIITNDNVKYTIIPSHTPPSINKIVPEKIQVIKDKTTGDYGIKEDMVIGIEGQNFKVIRSKDPDTKKDITNYPVVGLGANMVNPEEGMVLRINPEREGQVEIYRDGKWTVLPGADMMILDSKGNIVDGTIGKDTGNKIIITIPKSVGVRIPEKSVTTDLKNPIPKPVYVMNPILGSKEPGYPVSNDNVTLMFVDLKDSLPPTIDKVEPNVVAIDSGEEITVTGSNFQQGIRVFVGGVEVTGVKQELDPSGLHTVLKFNAPKFPQIIEGPTKLMVMNPDGGQASKDFTYVKSLQRDPVLMDFSPKKGTLNTIVVVDGDNFLAPNPAVSSTLGMDIYKLIGSRILMDGKDINEYNIDSSGNISLEKYKNDNEYLIIQEDNTVKLSSYYHSIILEDKNRTNNFYIIYQDNRGNIILSDGGSSRDESSIINEYYIMDRDGRLIAEKDGQEYDVTITPEGEGINLTKDGQTLELIMKTPYKFIENGEIYGSRVHVIDKHRIEFKVPQLTSKLPDGYKITVENPDTKKSTAKDLFYYYETVSIKPEITAIKPSIGSIEGGYQILIEGKNFEDDSKVYIDGLLVPASDVKREIRSGVDTLIITKMPPYRRNMAEEGTDRKVVPVVVENGNGGTALSRFTYVIPPSAKPIIDKVEFQKETQIGSSAGNEVLTITGRYFKFEEPWSLTKKYRDWIEGERNGVKIYFEDLDGDGVHTSYSNWIDYIEKDGSRKNLPVPVETFEKYLDSPVLPKVRIGGIEAKIVEFGTNYIKVITPQITPGRHELYVVNNDFGTSNRVFVNFEGSKITIDRIVGDTGKKQGRDNVEIIGSGFQNSRIRVLEEGNIKEYYMPKVRFGTIGETKDINNNRAQVTLENGDFTLEYDNSSVHTALITMSGKYNKKIYKKTFTINNYDGEPIYLPVMELKNIDGEAYPGYELVKIEVKNGKLIVEKGYSPETKLINSGQISLKTPSYYTIGEVQVEVENPDGGRATTKYRYTNPQSKPRIINITKDGMDPVVGDDGKTRIIRLDYRGGQNITVLGEDFREGARIQIGNILNIENKDITETLNASPNKLSFIMPKVNENAIGKLYRLTVINGDGAQTSSDNPNNIWNAPIYFQFIKGESNPELNTIEPDKGPATGGTKVTIKGKDFRDKMEGYEGEDLEIFFGDNKVPYKDIKIVDHSTIEVIAPESQTLGPVRVKVENPDGSLTQQDLKFTYISKPKIDDVNPKKLFINDDKTEVTITGSQFIKGAKVIVGGKIIPLKDLKSGMDVKGQGIIGVDSQGNNKEVAVIGGMEGSAEVVSENEIKVRFKEPTDLENSSIIIINPDEGISDPYDEFKYEKPVPLKPMVLEAIPGYESTVMLIWNKSDEDLLNKASKYEIYGRKASESSSTFIGSTTEAQYLIKGLEPDTEYVFQVRALNEYGAAIDFAEVKVKTLSIQEDYKQREKEQELKDEEKKLIEKGKEEIIGKKIIRTIGIEDIKNKVGNLDFNKSKYKDTTELTINIPIALARDDSTLNIKYGELQMTINPKDMYTYRVSTLDKGDKDSNLQINIKREGEAHIPRGKRIASRAYEFNFKFQVGKNIIDIDKLLRTGKLTINLDSITYSNAKNVALYKFDIPTGKYIKVSNSKMTSFNEKGRYILLSDR</sequence>
<dbReference type="PROSITE" id="PS50853">
    <property type="entry name" value="FN3"/>
    <property type="match status" value="1"/>
</dbReference>
<feature type="domain" description="Fibronectin type-III" evidence="2">
    <location>
        <begin position="1818"/>
        <end position="1916"/>
    </location>
</feature>
<feature type="signal peptide" evidence="1">
    <location>
        <begin position="1"/>
        <end position="22"/>
    </location>
</feature>
<dbReference type="InterPro" id="IPR002909">
    <property type="entry name" value="IPT_dom"/>
</dbReference>
<reference evidence="3 4" key="1">
    <citation type="submission" date="2019-03" db="EMBL/GenBank/DDBJ databases">
        <title>Genomic Encyclopedia of Type Strains, Phase IV (KMG-IV): sequencing the most valuable type-strain genomes for metagenomic binning, comparative biology and taxonomic classification.</title>
        <authorList>
            <person name="Goeker M."/>
        </authorList>
    </citation>
    <scope>NUCLEOTIDE SEQUENCE [LARGE SCALE GENOMIC DNA]</scope>
    <source>
        <strain evidence="3 4">DSM 26752</strain>
    </source>
</reference>
<dbReference type="OrthoDB" id="1656124at2"/>
<dbReference type="Pfam" id="PF00041">
    <property type="entry name" value="fn3"/>
    <property type="match status" value="1"/>
</dbReference>
<dbReference type="PANTHER" id="PTHR22625:SF70">
    <property type="entry name" value="PLEXIN A, ISOFORM A"/>
    <property type="match status" value="1"/>
</dbReference>
<dbReference type="Pfam" id="PF01833">
    <property type="entry name" value="TIG"/>
    <property type="match status" value="3"/>
</dbReference>
<dbReference type="InterPro" id="IPR013783">
    <property type="entry name" value="Ig-like_fold"/>
</dbReference>
<proteinExistence type="predicted"/>
<dbReference type="EMBL" id="SMAE01000001">
    <property type="protein sequence ID" value="TCS91756.1"/>
    <property type="molecule type" value="Genomic_DNA"/>
</dbReference>
<dbReference type="SUPFAM" id="SSF49265">
    <property type="entry name" value="Fibronectin type III"/>
    <property type="match status" value="1"/>
</dbReference>
<evidence type="ECO:0000256" key="1">
    <source>
        <dbReference type="SAM" id="SignalP"/>
    </source>
</evidence>
<feature type="chain" id="PRO_5038751992" evidence="1">
    <location>
        <begin position="23"/>
        <end position="2120"/>
    </location>
</feature>
<dbReference type="CDD" id="cd00063">
    <property type="entry name" value="FN3"/>
    <property type="match status" value="1"/>
</dbReference>
<dbReference type="InterPro" id="IPR031148">
    <property type="entry name" value="Plexin"/>
</dbReference>
<protein>
    <submittedName>
        <fullName evidence="3">IPT/TIG domain-containing protein</fullName>
    </submittedName>
</protein>
<dbReference type="Proteomes" id="UP000294567">
    <property type="component" value="Unassembled WGS sequence"/>
</dbReference>
<accession>A0A4R3KZI6</accession>
<dbReference type="SMART" id="SM00429">
    <property type="entry name" value="IPT"/>
    <property type="match status" value="3"/>
</dbReference>
<evidence type="ECO:0000313" key="3">
    <source>
        <dbReference type="EMBL" id="TCS91756.1"/>
    </source>
</evidence>
<dbReference type="PANTHER" id="PTHR22625">
    <property type="entry name" value="PLEXIN"/>
    <property type="match status" value="1"/>
</dbReference>
<dbReference type="InterPro" id="IPR036116">
    <property type="entry name" value="FN3_sf"/>
</dbReference>
<name>A0A4R3KZI6_9FIRM</name>
<dbReference type="InterPro" id="IPR014756">
    <property type="entry name" value="Ig_E-set"/>
</dbReference>
<organism evidence="3 4">
    <name type="scientific">Keratinibaculum paraultunense</name>
    <dbReference type="NCBI Taxonomy" id="1278232"/>
    <lineage>
        <taxon>Bacteria</taxon>
        <taxon>Bacillati</taxon>
        <taxon>Bacillota</taxon>
        <taxon>Tissierellia</taxon>
        <taxon>Tissierellales</taxon>
        <taxon>Tepidimicrobiaceae</taxon>
        <taxon>Keratinibaculum</taxon>
    </lineage>
</organism>